<organism evidence="1">
    <name type="scientific">uncultured Rubrobacteraceae bacterium</name>
    <dbReference type="NCBI Taxonomy" id="349277"/>
    <lineage>
        <taxon>Bacteria</taxon>
        <taxon>Bacillati</taxon>
        <taxon>Actinomycetota</taxon>
        <taxon>Rubrobacteria</taxon>
        <taxon>Rubrobacterales</taxon>
        <taxon>Rubrobacteraceae</taxon>
        <taxon>environmental samples</taxon>
    </lineage>
</organism>
<gene>
    <name evidence="1" type="ORF">AVDCRST_MAG05-3306</name>
</gene>
<proteinExistence type="predicted"/>
<sequence length="36" mass="4001">MAAFQASHRTALWVGVLRCMNSRSALSGWGFFLAQE</sequence>
<dbReference type="AlphaFoldDB" id="A0A6J4T7M4"/>
<name>A0A6J4T7M4_9ACTN</name>
<reference evidence="1" key="1">
    <citation type="submission" date="2020-02" db="EMBL/GenBank/DDBJ databases">
        <authorList>
            <person name="Meier V. D."/>
        </authorList>
    </citation>
    <scope>NUCLEOTIDE SEQUENCE</scope>
    <source>
        <strain evidence="1">AVDCRST_MAG05</strain>
    </source>
</reference>
<evidence type="ECO:0000313" key="1">
    <source>
        <dbReference type="EMBL" id="CAA9515907.1"/>
    </source>
</evidence>
<accession>A0A6J4T7M4</accession>
<dbReference type="EMBL" id="CADCVM010000370">
    <property type="protein sequence ID" value="CAA9515907.1"/>
    <property type="molecule type" value="Genomic_DNA"/>
</dbReference>
<protein>
    <submittedName>
        <fullName evidence="1">Uncharacterized protein</fullName>
    </submittedName>
</protein>